<accession>A0A3N4HYK9</accession>
<keyword evidence="2" id="KW-1185">Reference proteome</keyword>
<evidence type="ECO:0000313" key="1">
    <source>
        <dbReference type="EMBL" id="RPA74764.1"/>
    </source>
</evidence>
<proteinExistence type="predicted"/>
<dbReference type="AlphaFoldDB" id="A0A3N4HYK9"/>
<dbReference type="Proteomes" id="UP000275078">
    <property type="component" value="Unassembled WGS sequence"/>
</dbReference>
<protein>
    <submittedName>
        <fullName evidence="1">Uncharacterized protein</fullName>
    </submittedName>
</protein>
<name>A0A3N4HYK9_ASCIM</name>
<reference evidence="1 2" key="1">
    <citation type="journal article" date="2018" name="Nat. Ecol. Evol.">
        <title>Pezizomycetes genomes reveal the molecular basis of ectomycorrhizal truffle lifestyle.</title>
        <authorList>
            <person name="Murat C."/>
            <person name="Payen T."/>
            <person name="Noel B."/>
            <person name="Kuo A."/>
            <person name="Morin E."/>
            <person name="Chen J."/>
            <person name="Kohler A."/>
            <person name="Krizsan K."/>
            <person name="Balestrini R."/>
            <person name="Da Silva C."/>
            <person name="Montanini B."/>
            <person name="Hainaut M."/>
            <person name="Levati E."/>
            <person name="Barry K.W."/>
            <person name="Belfiori B."/>
            <person name="Cichocki N."/>
            <person name="Clum A."/>
            <person name="Dockter R.B."/>
            <person name="Fauchery L."/>
            <person name="Guy J."/>
            <person name="Iotti M."/>
            <person name="Le Tacon F."/>
            <person name="Lindquist E.A."/>
            <person name="Lipzen A."/>
            <person name="Malagnac F."/>
            <person name="Mello A."/>
            <person name="Molinier V."/>
            <person name="Miyauchi S."/>
            <person name="Poulain J."/>
            <person name="Riccioni C."/>
            <person name="Rubini A."/>
            <person name="Sitrit Y."/>
            <person name="Splivallo R."/>
            <person name="Traeger S."/>
            <person name="Wang M."/>
            <person name="Zifcakova L."/>
            <person name="Wipf D."/>
            <person name="Zambonelli A."/>
            <person name="Paolocci F."/>
            <person name="Nowrousian M."/>
            <person name="Ottonello S."/>
            <person name="Baldrian P."/>
            <person name="Spatafora J.W."/>
            <person name="Henrissat B."/>
            <person name="Nagy L.G."/>
            <person name="Aury J.M."/>
            <person name="Wincker P."/>
            <person name="Grigoriev I.V."/>
            <person name="Bonfante P."/>
            <person name="Martin F.M."/>
        </authorList>
    </citation>
    <scope>NUCLEOTIDE SEQUENCE [LARGE SCALE GENOMIC DNA]</scope>
    <source>
        <strain evidence="1 2">RN42</strain>
    </source>
</reference>
<sequence length="763" mass="84866">MDTTQSIYCASRSVIPEGTRGLSNTIVFKTDIYPGHRSFPQICLDAAFSSCFESRLRLTFDDSNLKDQSCFINNSEAETSLSIKNYSLTTGLKLIKGTDHMARFVPSYSISFQPHISLRFLSTTRLDRIKHKEDLVGPSTVSSHGKLARPPGAGLILQDGFGGRFGTLPRLSVVERLEDLLEECLLGRCAGEVLDVGLGHDGAGKGIMAEGRNGLKESLHGVNGELSKSSLEWVGRVGTVSEDSTSMEIEDDEIETGQSAFEGDGIAKNVECAQAAIGLSGGDGEGGAYRAAGATGETSGELDGFSVLGTLQGRSVSGGSLWPGRYSSTRITTAQPDLHHHTRLFNLSSTFKAPKIRLRQPQIGIWSSYRCASTAGHLRPKVYRRKEARFQPHQIVQTMRQLQRFSADYGEGEVEHCARLAPEDIDMLYHRLETILPTISDIRVKGVISKEAADLWSQMRVEDLLVYADHTARFLISDMTRGVSASDTTINYGLLKRTALMLKFPLAILLRGGKIMKKKWYDGLIPVAANSPFYPKSPSVLIQLDTNLLYRAFEGPNTTPIRLTSADPANPLPHTYKLCVSRDGLREYGYRYKNALKHTAIDSREAAFEAYVEFCASHGLKFFDPRQWNSERHFYSTSVESLYTHLHNLRYDNVPFGAQTTLENFKRTMHMDLIHAIEAARSCGYFATTDLAFYHEAVDWLARFNLEALPSRIEYSLYSIHYGSTLHLSPGYEDGQTSMCWDLRLETVFSVLSQQGSYQVPRM</sequence>
<dbReference type="EMBL" id="ML119780">
    <property type="protein sequence ID" value="RPA74764.1"/>
    <property type="molecule type" value="Genomic_DNA"/>
</dbReference>
<organism evidence="1 2">
    <name type="scientific">Ascobolus immersus RN42</name>
    <dbReference type="NCBI Taxonomy" id="1160509"/>
    <lineage>
        <taxon>Eukaryota</taxon>
        <taxon>Fungi</taxon>
        <taxon>Dikarya</taxon>
        <taxon>Ascomycota</taxon>
        <taxon>Pezizomycotina</taxon>
        <taxon>Pezizomycetes</taxon>
        <taxon>Pezizales</taxon>
        <taxon>Ascobolaceae</taxon>
        <taxon>Ascobolus</taxon>
    </lineage>
</organism>
<evidence type="ECO:0000313" key="2">
    <source>
        <dbReference type="Proteomes" id="UP000275078"/>
    </source>
</evidence>
<gene>
    <name evidence="1" type="ORF">BJ508DRAFT_339675</name>
</gene>